<evidence type="ECO:0000256" key="1">
    <source>
        <dbReference type="SAM" id="MobiDB-lite"/>
    </source>
</evidence>
<dbReference type="Proteomes" id="UP000887013">
    <property type="component" value="Unassembled WGS sequence"/>
</dbReference>
<keyword evidence="3" id="KW-1185">Reference proteome</keyword>
<dbReference type="AlphaFoldDB" id="A0A8X6U2Q3"/>
<organism evidence="2 3">
    <name type="scientific">Nephila pilipes</name>
    <name type="common">Giant wood spider</name>
    <name type="synonym">Nephila maculata</name>
    <dbReference type="NCBI Taxonomy" id="299642"/>
    <lineage>
        <taxon>Eukaryota</taxon>
        <taxon>Metazoa</taxon>
        <taxon>Ecdysozoa</taxon>
        <taxon>Arthropoda</taxon>
        <taxon>Chelicerata</taxon>
        <taxon>Arachnida</taxon>
        <taxon>Araneae</taxon>
        <taxon>Araneomorphae</taxon>
        <taxon>Entelegynae</taxon>
        <taxon>Araneoidea</taxon>
        <taxon>Nephilidae</taxon>
        <taxon>Nephila</taxon>
    </lineage>
</organism>
<dbReference type="EMBL" id="BMAW01023693">
    <property type="protein sequence ID" value="GFT84131.1"/>
    <property type="molecule type" value="Genomic_DNA"/>
</dbReference>
<sequence length="113" mass="12560">MPVRVCFSSAHPSPGSSPVAPFCSPSGHPLLPFIIPSLYSPSFKRWGKEPQLASDLGRSSFIWVLINFESKLLKSRAPKREFRSKSQSCKRPSHGNQPEFLTINKGYRSSAVI</sequence>
<comment type="caution">
    <text evidence="2">The sequence shown here is derived from an EMBL/GenBank/DDBJ whole genome shotgun (WGS) entry which is preliminary data.</text>
</comment>
<evidence type="ECO:0000313" key="3">
    <source>
        <dbReference type="Proteomes" id="UP000887013"/>
    </source>
</evidence>
<accession>A0A8X6U2Q3</accession>
<evidence type="ECO:0000313" key="2">
    <source>
        <dbReference type="EMBL" id="GFT84131.1"/>
    </source>
</evidence>
<name>A0A8X6U2Q3_NEPPI</name>
<gene>
    <name evidence="2" type="ORF">NPIL_548061</name>
</gene>
<proteinExistence type="predicted"/>
<feature type="compositionally biased region" description="Polar residues" evidence="1">
    <location>
        <begin position="85"/>
        <end position="96"/>
    </location>
</feature>
<feature type="region of interest" description="Disordered" evidence="1">
    <location>
        <begin position="77"/>
        <end position="113"/>
    </location>
</feature>
<protein>
    <submittedName>
        <fullName evidence="2">Uncharacterized protein</fullName>
    </submittedName>
</protein>
<reference evidence="2" key="1">
    <citation type="submission" date="2020-08" db="EMBL/GenBank/DDBJ databases">
        <title>Multicomponent nature underlies the extraordinary mechanical properties of spider dragline silk.</title>
        <authorList>
            <person name="Kono N."/>
            <person name="Nakamura H."/>
            <person name="Mori M."/>
            <person name="Yoshida Y."/>
            <person name="Ohtoshi R."/>
            <person name="Malay A.D."/>
            <person name="Moran D.A.P."/>
            <person name="Tomita M."/>
            <person name="Numata K."/>
            <person name="Arakawa K."/>
        </authorList>
    </citation>
    <scope>NUCLEOTIDE SEQUENCE</scope>
</reference>